<keyword evidence="4" id="KW-1185">Reference proteome</keyword>
<gene>
    <name evidence="3" type="ORF">ACIA8P_39935</name>
</gene>
<reference evidence="3 4" key="1">
    <citation type="submission" date="2024-10" db="EMBL/GenBank/DDBJ databases">
        <title>The Natural Products Discovery Center: Release of the First 8490 Sequenced Strains for Exploring Actinobacteria Biosynthetic Diversity.</title>
        <authorList>
            <person name="Kalkreuter E."/>
            <person name="Kautsar S.A."/>
            <person name="Yang D."/>
            <person name="Bader C.D."/>
            <person name="Teijaro C.N."/>
            <person name="Fluegel L."/>
            <person name="Davis C.M."/>
            <person name="Simpson J.R."/>
            <person name="Lauterbach L."/>
            <person name="Steele A.D."/>
            <person name="Gui C."/>
            <person name="Meng S."/>
            <person name="Li G."/>
            <person name="Viehrig K."/>
            <person name="Ye F."/>
            <person name="Su P."/>
            <person name="Kiefer A.F."/>
            <person name="Nichols A."/>
            <person name="Cepeda A.J."/>
            <person name="Yan W."/>
            <person name="Fan B."/>
            <person name="Jiang Y."/>
            <person name="Adhikari A."/>
            <person name="Zheng C.-J."/>
            <person name="Schuster L."/>
            <person name="Cowan T.M."/>
            <person name="Smanski M.J."/>
            <person name="Chevrette M.G."/>
            <person name="De Carvalho L.P.S."/>
            <person name="Shen B."/>
        </authorList>
    </citation>
    <scope>NUCLEOTIDE SEQUENCE [LARGE SCALE GENOMIC DNA]</scope>
    <source>
        <strain evidence="3 4">NPDC051599</strain>
    </source>
</reference>
<dbReference type="InterPro" id="IPR024520">
    <property type="entry name" value="DUF3558"/>
</dbReference>
<dbReference type="Proteomes" id="UP001612415">
    <property type="component" value="Unassembled WGS sequence"/>
</dbReference>
<feature type="compositionally biased region" description="Low complexity" evidence="1">
    <location>
        <begin position="273"/>
        <end position="311"/>
    </location>
</feature>
<evidence type="ECO:0000256" key="2">
    <source>
        <dbReference type="SAM" id="Phobius"/>
    </source>
</evidence>
<comment type="caution">
    <text evidence="3">The sequence shown here is derived from an EMBL/GenBank/DDBJ whole genome shotgun (WGS) entry which is preliminary data.</text>
</comment>
<evidence type="ECO:0000256" key="1">
    <source>
        <dbReference type="SAM" id="MobiDB-lite"/>
    </source>
</evidence>
<evidence type="ECO:0000313" key="3">
    <source>
        <dbReference type="EMBL" id="MFI5680707.1"/>
    </source>
</evidence>
<evidence type="ECO:0000313" key="4">
    <source>
        <dbReference type="Proteomes" id="UP001612415"/>
    </source>
</evidence>
<dbReference type="Pfam" id="PF12079">
    <property type="entry name" value="DUF3558"/>
    <property type="match status" value="1"/>
</dbReference>
<feature type="region of interest" description="Disordered" evidence="1">
    <location>
        <begin position="1"/>
        <end position="23"/>
    </location>
</feature>
<proteinExistence type="predicted"/>
<dbReference type="RefSeq" id="WP_398661103.1">
    <property type="nucleotide sequence ID" value="NZ_JBITDC010000022.1"/>
</dbReference>
<organism evidence="3 4">
    <name type="scientific">Streptomyces cellulosae</name>
    <dbReference type="NCBI Taxonomy" id="1968"/>
    <lineage>
        <taxon>Bacteria</taxon>
        <taxon>Bacillati</taxon>
        <taxon>Actinomycetota</taxon>
        <taxon>Actinomycetes</taxon>
        <taxon>Kitasatosporales</taxon>
        <taxon>Streptomycetaceae</taxon>
        <taxon>Streptomyces</taxon>
    </lineage>
</organism>
<keyword evidence="2" id="KW-0812">Transmembrane</keyword>
<dbReference type="EMBL" id="JBITDC010000022">
    <property type="protein sequence ID" value="MFI5680707.1"/>
    <property type="molecule type" value="Genomic_DNA"/>
</dbReference>
<accession>A0ABW7YE77</accession>
<name>A0ABW7YE77_STRCE</name>
<feature type="transmembrane region" description="Helical" evidence="2">
    <location>
        <begin position="23"/>
        <end position="41"/>
    </location>
</feature>
<sequence length="311" mass="31461">MQRPAQRDRRDERERRDRRAKSLSRVLVCAAAVPVMLIVAGCSSDSGSDDAGSGSGSNSGSSSSSSSGGTSPSASPSPTVQAAAYKALPKPCAVLSKKSLGELVPEGTKSGKEGTTDDTAARASCSWSSLDNNGVKGSQFRWLNVSLLRFESDTSRGSGDKQAQAYYAKQIQDAQSAEGAKNAKSSPLAGAGDEATTVTYDLKKKEGAFKQQTVVARVENVVVTVDYNGAGLAGEKTPSTQSLTKLAEKAAKESVAAVSAANGEGTAKGGGTPSSSPSASKSASPSKSASKSAAKAPSRSASPSPSAAKKS</sequence>
<protein>
    <submittedName>
        <fullName evidence="3">DUF3558 family protein</fullName>
    </submittedName>
</protein>
<feature type="region of interest" description="Disordered" evidence="1">
    <location>
        <begin position="256"/>
        <end position="311"/>
    </location>
</feature>
<feature type="compositionally biased region" description="Low complexity" evidence="1">
    <location>
        <begin position="43"/>
        <end position="78"/>
    </location>
</feature>
<feature type="region of interest" description="Disordered" evidence="1">
    <location>
        <begin position="98"/>
        <end position="124"/>
    </location>
</feature>
<feature type="compositionally biased region" description="Basic and acidic residues" evidence="1">
    <location>
        <begin position="1"/>
        <end position="17"/>
    </location>
</feature>
<feature type="region of interest" description="Disordered" evidence="1">
    <location>
        <begin position="43"/>
        <end position="82"/>
    </location>
</feature>
<keyword evidence="2" id="KW-1133">Transmembrane helix</keyword>
<keyword evidence="2" id="KW-0472">Membrane</keyword>